<keyword evidence="3" id="KW-1185">Reference proteome</keyword>
<evidence type="ECO:0000256" key="1">
    <source>
        <dbReference type="SAM" id="MobiDB-lite"/>
    </source>
</evidence>
<reference evidence="2" key="1">
    <citation type="submission" date="2021-06" db="EMBL/GenBank/DDBJ databases">
        <authorList>
            <person name="Kallberg Y."/>
            <person name="Tangrot J."/>
            <person name="Rosling A."/>
        </authorList>
    </citation>
    <scope>NUCLEOTIDE SEQUENCE</scope>
    <source>
        <strain evidence="2">FL966</strain>
    </source>
</reference>
<dbReference type="Proteomes" id="UP000789759">
    <property type="component" value="Unassembled WGS sequence"/>
</dbReference>
<dbReference type="EMBL" id="CAJVQA010041263">
    <property type="protein sequence ID" value="CAG8813778.1"/>
    <property type="molecule type" value="Genomic_DNA"/>
</dbReference>
<feature type="compositionally biased region" description="Basic and acidic residues" evidence="1">
    <location>
        <begin position="122"/>
        <end position="131"/>
    </location>
</feature>
<feature type="region of interest" description="Disordered" evidence="1">
    <location>
        <begin position="90"/>
        <end position="131"/>
    </location>
</feature>
<protein>
    <submittedName>
        <fullName evidence="2">16624_t:CDS:1</fullName>
    </submittedName>
</protein>
<accession>A0A9N9K7F2</accession>
<evidence type="ECO:0000313" key="2">
    <source>
        <dbReference type="EMBL" id="CAG8813778.1"/>
    </source>
</evidence>
<feature type="non-terminal residue" evidence="2">
    <location>
        <position position="138"/>
    </location>
</feature>
<proteinExistence type="predicted"/>
<feature type="compositionally biased region" description="Basic and acidic residues" evidence="1">
    <location>
        <begin position="101"/>
        <end position="112"/>
    </location>
</feature>
<evidence type="ECO:0000313" key="3">
    <source>
        <dbReference type="Proteomes" id="UP000789759"/>
    </source>
</evidence>
<name>A0A9N9K7F2_9GLOM</name>
<gene>
    <name evidence="2" type="ORF">CPELLU_LOCUS18955</name>
</gene>
<comment type="caution">
    <text evidence="2">The sequence shown here is derived from an EMBL/GenBank/DDBJ whole genome shotgun (WGS) entry which is preliminary data.</text>
</comment>
<sequence length="138" mass="16676">MNGNYIFSKHNIEQLERCLKYKDSRQYKIMKILIKKIKVNRKTIKAQQKKILGLRRVIELKNNEITRLMNVIEIKDQEIRKLNNLLDQNHITSTQPNMDSEDYHEVERDHYNRVRNSNNEPPTKKPEVKAMDKYGYYL</sequence>
<organism evidence="2 3">
    <name type="scientific">Cetraspora pellucida</name>
    <dbReference type="NCBI Taxonomy" id="1433469"/>
    <lineage>
        <taxon>Eukaryota</taxon>
        <taxon>Fungi</taxon>
        <taxon>Fungi incertae sedis</taxon>
        <taxon>Mucoromycota</taxon>
        <taxon>Glomeromycotina</taxon>
        <taxon>Glomeromycetes</taxon>
        <taxon>Diversisporales</taxon>
        <taxon>Gigasporaceae</taxon>
        <taxon>Cetraspora</taxon>
    </lineage>
</organism>
<dbReference type="AlphaFoldDB" id="A0A9N9K7F2"/>